<dbReference type="GO" id="GO:0071949">
    <property type="term" value="F:FAD binding"/>
    <property type="evidence" value="ECO:0007669"/>
    <property type="project" value="TreeGrafter"/>
</dbReference>
<dbReference type="InterPro" id="IPR002081">
    <property type="entry name" value="Cryptochrome/DNA_photolyase_1"/>
</dbReference>
<dbReference type="AlphaFoldDB" id="A0A0G2FY33"/>
<dbReference type="InterPro" id="IPR006050">
    <property type="entry name" value="DNA_photolyase_N"/>
</dbReference>
<dbReference type="PANTHER" id="PTHR11455">
    <property type="entry name" value="CRYPTOCHROME"/>
    <property type="match status" value="1"/>
</dbReference>
<evidence type="ECO:0000259" key="1">
    <source>
        <dbReference type="PROSITE" id="PS51645"/>
    </source>
</evidence>
<dbReference type="OrthoDB" id="435881at2759"/>
<dbReference type="Gene3D" id="3.40.50.620">
    <property type="entry name" value="HUPs"/>
    <property type="match status" value="1"/>
</dbReference>
<protein>
    <submittedName>
        <fullName evidence="2">Putative cryptochrome dash</fullName>
    </submittedName>
</protein>
<dbReference type="STRING" id="1214573.A0A0G2FY33"/>
<accession>A0A0G2FY33</accession>
<organism evidence="2 3">
    <name type="scientific">Diaporthe ampelina</name>
    <dbReference type="NCBI Taxonomy" id="1214573"/>
    <lineage>
        <taxon>Eukaryota</taxon>
        <taxon>Fungi</taxon>
        <taxon>Dikarya</taxon>
        <taxon>Ascomycota</taxon>
        <taxon>Pezizomycotina</taxon>
        <taxon>Sordariomycetes</taxon>
        <taxon>Sordariomycetidae</taxon>
        <taxon>Diaporthales</taxon>
        <taxon>Diaporthaceae</taxon>
        <taxon>Diaporthe</taxon>
    </lineage>
</organism>
<dbReference type="GO" id="GO:0000719">
    <property type="term" value="P:photoreactive repair"/>
    <property type="evidence" value="ECO:0007669"/>
    <property type="project" value="TreeGrafter"/>
</dbReference>
<name>A0A0G2FY33_9PEZI</name>
<comment type="caution">
    <text evidence="2">The sequence shown here is derived from an EMBL/GenBank/DDBJ whole genome shotgun (WGS) entry which is preliminary data.</text>
</comment>
<feature type="domain" description="Photolyase/cryptochrome alpha/beta" evidence="1">
    <location>
        <begin position="5"/>
        <end position="165"/>
    </location>
</feature>
<dbReference type="GO" id="GO:0003904">
    <property type="term" value="F:deoxyribodipyrimidine photo-lyase activity"/>
    <property type="evidence" value="ECO:0007669"/>
    <property type="project" value="TreeGrafter"/>
</dbReference>
<proteinExistence type="predicted"/>
<reference evidence="2 3" key="2">
    <citation type="submission" date="2015-05" db="EMBL/GenBank/DDBJ databases">
        <authorList>
            <person name="Morales-Cruz A."/>
            <person name="Amrine K.C."/>
            <person name="Cantu D."/>
        </authorList>
    </citation>
    <scope>NUCLEOTIDE SEQUENCE [LARGE SCALE GENOMIC DNA]</scope>
    <source>
        <strain evidence="2">DA912</strain>
    </source>
</reference>
<dbReference type="PROSITE" id="PS51645">
    <property type="entry name" value="PHR_CRY_ALPHA_BETA"/>
    <property type="match status" value="1"/>
</dbReference>
<dbReference type="SUPFAM" id="SSF52425">
    <property type="entry name" value="Cryptochrome/photolyase, N-terminal domain"/>
    <property type="match status" value="1"/>
</dbReference>
<gene>
    <name evidence="2" type="ORF">UCDDA912_g00993</name>
</gene>
<sequence length="196" mass="21891">MAKSNILIYVLRHDLRLSDNPIFHRLATQGDHGFTHLLPVYVFPAQQIEVSGFLKAGSASPYPEARSAVSKVWRTGPHRAKFISQSVWDLKQSLESVGSGLVVRVGLVADVVKALLDGFREREDTVGAVWMTGEEGVEERREQRAVSALCKKLDTDFKLWSDEKYYVDEFVIVFLPAAFRPKLSPLVSAAVLTSVF</sequence>
<dbReference type="InterPro" id="IPR036155">
    <property type="entry name" value="Crypto/Photolyase_N_sf"/>
</dbReference>
<dbReference type="EMBL" id="LCUC01000041">
    <property type="protein sequence ID" value="KKY38961.1"/>
    <property type="molecule type" value="Genomic_DNA"/>
</dbReference>
<dbReference type="PANTHER" id="PTHR11455:SF22">
    <property type="entry name" value="CRYPTOCHROME DASH"/>
    <property type="match status" value="1"/>
</dbReference>
<reference evidence="2 3" key="1">
    <citation type="submission" date="2015-05" db="EMBL/GenBank/DDBJ databases">
        <title>Distinctive expansion of gene families associated with plant cell wall degradation and secondary metabolism in the genomes of grapevine trunk pathogens.</title>
        <authorList>
            <person name="Lawrence D.P."/>
            <person name="Travadon R."/>
            <person name="Rolshausen P.E."/>
            <person name="Baumgartner K."/>
        </authorList>
    </citation>
    <scope>NUCLEOTIDE SEQUENCE [LARGE SCALE GENOMIC DNA]</scope>
    <source>
        <strain evidence="2">DA912</strain>
    </source>
</reference>
<dbReference type="InterPro" id="IPR014729">
    <property type="entry name" value="Rossmann-like_a/b/a_fold"/>
</dbReference>
<dbReference type="GO" id="GO:0003684">
    <property type="term" value="F:damaged DNA binding"/>
    <property type="evidence" value="ECO:0007669"/>
    <property type="project" value="TreeGrafter"/>
</dbReference>
<dbReference type="Pfam" id="PF00875">
    <property type="entry name" value="DNA_photolyase"/>
    <property type="match status" value="1"/>
</dbReference>
<evidence type="ECO:0000313" key="2">
    <source>
        <dbReference type="EMBL" id="KKY38961.1"/>
    </source>
</evidence>
<dbReference type="Proteomes" id="UP000034680">
    <property type="component" value="Unassembled WGS sequence"/>
</dbReference>
<keyword evidence="3" id="KW-1185">Reference proteome</keyword>
<evidence type="ECO:0000313" key="3">
    <source>
        <dbReference type="Proteomes" id="UP000034680"/>
    </source>
</evidence>